<dbReference type="InterPro" id="IPR005158">
    <property type="entry name" value="BTAD"/>
</dbReference>
<evidence type="ECO:0000313" key="2">
    <source>
        <dbReference type="EMBL" id="NEY70698.1"/>
    </source>
</evidence>
<dbReference type="Pfam" id="PF03704">
    <property type="entry name" value="BTAD"/>
    <property type="match status" value="1"/>
</dbReference>
<dbReference type="InterPro" id="IPR027417">
    <property type="entry name" value="P-loop_NTPase"/>
</dbReference>
<dbReference type="SUPFAM" id="SSF48452">
    <property type="entry name" value="TPR-like"/>
    <property type="match status" value="3"/>
</dbReference>
<gene>
    <name evidence="2" type="ORF">G4D63_02985</name>
</gene>
<dbReference type="InterPro" id="IPR036388">
    <property type="entry name" value="WH-like_DNA-bd_sf"/>
</dbReference>
<dbReference type="EMBL" id="JAAIWM010000001">
    <property type="protein sequence ID" value="NEY70698.1"/>
    <property type="molecule type" value="Genomic_DNA"/>
</dbReference>
<dbReference type="InterPro" id="IPR011990">
    <property type="entry name" value="TPR-like_helical_dom_sf"/>
</dbReference>
<reference evidence="2 3" key="1">
    <citation type="submission" date="2020-02" db="EMBL/GenBank/DDBJ databases">
        <title>Bacillus aquiflavi sp. nov., isolated from yellow water of strong flavor Chinese baijiu in Yibin region of China.</title>
        <authorList>
            <person name="Xie J."/>
        </authorList>
    </citation>
    <scope>NUCLEOTIDE SEQUENCE [LARGE SCALE GENOMIC DNA]</scope>
    <source>
        <strain evidence="2 3">SA4</strain>
    </source>
</reference>
<accession>A0A6M0Q6G0</accession>
<dbReference type="Gene3D" id="1.10.10.10">
    <property type="entry name" value="Winged helix-like DNA-binding domain superfamily/Winged helix DNA-binding domain"/>
    <property type="match status" value="1"/>
</dbReference>
<organism evidence="2 3">
    <name type="scientific">Bacillus mesophilus</name>
    <dbReference type="NCBI Taxonomy" id="1808955"/>
    <lineage>
        <taxon>Bacteria</taxon>
        <taxon>Bacillati</taxon>
        <taxon>Bacillota</taxon>
        <taxon>Bacilli</taxon>
        <taxon>Bacillales</taxon>
        <taxon>Bacillaceae</taxon>
        <taxon>Bacillus</taxon>
    </lineage>
</organism>
<dbReference type="InterPro" id="IPR019734">
    <property type="entry name" value="TPR_rpt"/>
</dbReference>
<dbReference type="SMART" id="SM00028">
    <property type="entry name" value="TPR"/>
    <property type="match status" value="9"/>
</dbReference>
<dbReference type="PANTHER" id="PTHR35807:SF2">
    <property type="entry name" value="TRANSCRIPTIONAL ACTIVATOR DOMAIN"/>
    <property type="match status" value="1"/>
</dbReference>
<dbReference type="InterPro" id="IPR059106">
    <property type="entry name" value="WHD_MalT"/>
</dbReference>
<dbReference type="InterPro" id="IPR051677">
    <property type="entry name" value="AfsR-DnrI-RedD_regulator"/>
</dbReference>
<dbReference type="Gene3D" id="3.40.50.300">
    <property type="entry name" value="P-loop containing nucleotide triphosphate hydrolases"/>
    <property type="match status" value="1"/>
</dbReference>
<dbReference type="SMART" id="SM01043">
    <property type="entry name" value="BTAD"/>
    <property type="match status" value="1"/>
</dbReference>
<dbReference type="Proteomes" id="UP000481043">
    <property type="component" value="Unassembled WGS sequence"/>
</dbReference>
<dbReference type="RefSeq" id="WP_163177548.1">
    <property type="nucleotide sequence ID" value="NZ_JAAIWM010000001.1"/>
</dbReference>
<proteinExistence type="predicted"/>
<sequence>MSSSFILQTKLTPPSIKDDILRRPSLTKKLQSIFNSPLTIVQSGPGYGKSTAIATFLADSKKTYCWYSLSSYEDELIPFLTYFISAIRIQYPSFGEELIQYLNKINRYARDEEIRSFSAMLVNEMMGVDRQIVLIIDDFHLVQHSSQIEDWILWFLENMPSNLRLVFLSRTRPQWTIISNLKLKGALLEINENDLVFSMEDIEAWFTDVYSLDFSESEIAQIYQLTEGWIIALQMVIQQLSHHRDLSKLLQNKYGSMEDLFQFLAMEVLVKQPPMVQQFLEQTCIFEELTPSICDDVLGISGSKEMLDLLLQKNLFLQLIGQGQYRYHALFKEFLEQQLILQKSKYTQLHKRAAQYYRKQNLLELAIYHLEQIEQYEEIAFLLNEYGETLIQNGKLDSLLERLQRISNDQKQVFYRLHFLQGEVLRYQCLYREAEVHYQQSALLANQAGDVKGEAQALQGQAYIYLDTISPGKADRLLQRSIDIMEKNENVLSKDKAKVYLLMAENLINAGQAKKAEKWFQKALDNYQLEDVGNLESRLKLRTGNLFEAKRILQSSKNFGLHTNDHLEHAHLQQSHREPTLLLSLIECFLGKPEQAKELAETGIQEGIRYKAPFVEACGWIRMGHAVQLIDRYDLSLAKKCYDTALEMMDDLRVPRGKAEPLMGLCMLYGRDGAFEKAMEFGKKALIETDQVNDLWLSACIQLCISVTCLHAERFKDAEEWLNRAHDQFNFCGDQYGTCLTFLWKSFLYFQLEKETKFQESFTSFLNYVQIGSYEFIFSSRTTFGPKDLQSITPLLIEAQAKGIQRQYVTTLLNELGYHDVESHPGYTLRIQSLGRFRVWIGDKEVRERDWQRVKARELFELFITKRHSYLQKETIFSLVWPDTEEKAAIRDFKVAFNALHTAIEPNRKARTNPFFFNRDGQSYGLNPKASIYLDADEFERWVRAGLKEKDNEKALSFLTKGLELYDGDYLPERRYEDWCISERERLLVYYLRGAEKMAQLSVQTSNYEEAIHWCENILTKDRTWEEAYRLIMFCFYQKNNRPQAIKWYKKCCECLQDELGVEPMEPTKQMFEMITKMN</sequence>
<keyword evidence="3" id="KW-1185">Reference proteome</keyword>
<dbReference type="Gene3D" id="1.25.40.10">
    <property type="entry name" value="Tetratricopeptide repeat domain"/>
    <property type="match status" value="3"/>
</dbReference>
<dbReference type="Pfam" id="PF25873">
    <property type="entry name" value="WHD_MalT"/>
    <property type="match status" value="1"/>
</dbReference>
<evidence type="ECO:0000259" key="1">
    <source>
        <dbReference type="SMART" id="SM01043"/>
    </source>
</evidence>
<comment type="caution">
    <text evidence="2">The sequence shown here is derived from an EMBL/GenBank/DDBJ whole genome shotgun (WGS) entry which is preliminary data.</text>
</comment>
<dbReference type="PANTHER" id="PTHR35807">
    <property type="entry name" value="TRANSCRIPTIONAL REGULATOR REDD-RELATED"/>
    <property type="match status" value="1"/>
</dbReference>
<evidence type="ECO:0000313" key="3">
    <source>
        <dbReference type="Proteomes" id="UP000481043"/>
    </source>
</evidence>
<feature type="domain" description="Bacterial transcriptional activator" evidence="1">
    <location>
        <begin position="934"/>
        <end position="1076"/>
    </location>
</feature>
<name>A0A6M0Q6G0_9BACI</name>
<protein>
    <submittedName>
        <fullName evidence="2">Transcriptional regulator</fullName>
    </submittedName>
</protein>
<dbReference type="AlphaFoldDB" id="A0A6M0Q6G0"/>
<dbReference type="SUPFAM" id="SSF52540">
    <property type="entry name" value="P-loop containing nucleoside triphosphate hydrolases"/>
    <property type="match status" value="1"/>
</dbReference>